<dbReference type="InterPro" id="IPR004811">
    <property type="entry name" value="RelA/Spo_fam"/>
</dbReference>
<dbReference type="FunFam" id="3.10.20.30:FF:000002">
    <property type="entry name" value="GTP pyrophosphokinase (RelA/SpoT)"/>
    <property type="match status" value="1"/>
</dbReference>
<dbReference type="Gene3D" id="3.30.460.10">
    <property type="entry name" value="Beta Polymerase, domain 2"/>
    <property type="match status" value="1"/>
</dbReference>
<evidence type="ECO:0000256" key="5">
    <source>
        <dbReference type="RuleBase" id="RU003847"/>
    </source>
</evidence>
<dbReference type="InterPro" id="IPR004095">
    <property type="entry name" value="TGS"/>
</dbReference>
<comment type="function">
    <text evidence="5">In eubacteria ppGpp (guanosine 3'-diphosphate 5'-diphosphate) is a mediator of the stringent response that coordinates a variety of cellular activities in response to changes in nutritional abundance.</text>
</comment>
<dbReference type="CDD" id="cd05399">
    <property type="entry name" value="NT_Rel-Spo_like"/>
    <property type="match status" value="1"/>
</dbReference>
<dbReference type="GO" id="GO:0042594">
    <property type="term" value="P:response to starvation"/>
    <property type="evidence" value="ECO:0007669"/>
    <property type="project" value="TreeGrafter"/>
</dbReference>
<dbReference type="FunCoup" id="A0A395JHB2">
    <property type="interactions" value="549"/>
</dbReference>
<dbReference type="InterPro" id="IPR003607">
    <property type="entry name" value="HD/PDEase_dom"/>
</dbReference>
<dbReference type="GO" id="GO:0015970">
    <property type="term" value="P:guanosine tetraphosphate biosynthetic process"/>
    <property type="evidence" value="ECO:0007669"/>
    <property type="project" value="UniProtKB-UniPathway"/>
</dbReference>
<feature type="domain" description="TGS" evidence="8">
    <location>
        <begin position="406"/>
        <end position="467"/>
    </location>
</feature>
<evidence type="ECO:0000313" key="10">
    <source>
        <dbReference type="Proteomes" id="UP000253083"/>
    </source>
</evidence>
<dbReference type="InterPro" id="IPR043519">
    <property type="entry name" value="NT_sf"/>
</dbReference>
<dbReference type="Proteomes" id="UP000253083">
    <property type="component" value="Unassembled WGS sequence"/>
</dbReference>
<reference evidence="9 10" key="1">
    <citation type="submission" date="2018-06" db="EMBL/GenBank/DDBJ databases">
        <title>Genomic Encyclopedia of Type Strains, Phase IV (KMG-IV): sequencing the most valuable type-strain genomes for metagenomic binning, comparative biology and taxonomic classification.</title>
        <authorList>
            <person name="Goeker M."/>
        </authorList>
    </citation>
    <scope>NUCLEOTIDE SEQUENCE [LARGE SCALE GENOMIC DNA]</scope>
    <source>
        <strain evidence="9 10">DSM 24032</strain>
    </source>
</reference>
<gene>
    <name evidence="9" type="ORF">DFR28_105269</name>
</gene>
<evidence type="ECO:0000256" key="4">
    <source>
        <dbReference type="ARBA" id="ARBA00047968"/>
    </source>
</evidence>
<dbReference type="InterPro" id="IPR012675">
    <property type="entry name" value="Beta-grasp_dom_sf"/>
</dbReference>
<dbReference type="SUPFAM" id="SSF81271">
    <property type="entry name" value="TGS-like"/>
    <property type="match status" value="1"/>
</dbReference>
<protein>
    <recommendedName>
        <fullName evidence="3">guanosine-3',5'-bis(diphosphate) 3'-diphosphatase</fullName>
        <ecNumber evidence="3">3.1.7.2</ecNumber>
    </recommendedName>
</protein>
<dbReference type="SUPFAM" id="SSF109604">
    <property type="entry name" value="HD-domain/PDEase-like"/>
    <property type="match status" value="1"/>
</dbReference>
<dbReference type="Pfam" id="PF04607">
    <property type="entry name" value="RelA_SpoT"/>
    <property type="match status" value="1"/>
</dbReference>
<dbReference type="InterPro" id="IPR006674">
    <property type="entry name" value="HD_domain"/>
</dbReference>
<dbReference type="PROSITE" id="PS51880">
    <property type="entry name" value="TGS"/>
    <property type="match status" value="1"/>
</dbReference>
<dbReference type="EMBL" id="QNRT01000005">
    <property type="protein sequence ID" value="RBP48929.1"/>
    <property type="molecule type" value="Genomic_DNA"/>
</dbReference>
<dbReference type="FunFam" id="3.30.460.10:FF:000001">
    <property type="entry name" value="GTP pyrophosphokinase RelA"/>
    <property type="match status" value="1"/>
</dbReference>
<dbReference type="InterPro" id="IPR002912">
    <property type="entry name" value="ACT_dom"/>
</dbReference>
<dbReference type="SMART" id="SM00954">
    <property type="entry name" value="RelA_SpoT"/>
    <property type="match status" value="1"/>
</dbReference>
<dbReference type="GO" id="GO:0008893">
    <property type="term" value="F:guanosine-3',5'-bis(diphosphate) 3'-diphosphatase activity"/>
    <property type="evidence" value="ECO:0007669"/>
    <property type="project" value="UniProtKB-EC"/>
</dbReference>
<dbReference type="PROSITE" id="PS51831">
    <property type="entry name" value="HD"/>
    <property type="match status" value="1"/>
</dbReference>
<evidence type="ECO:0000256" key="3">
    <source>
        <dbReference type="ARBA" id="ARBA00024387"/>
    </source>
</evidence>
<keyword evidence="9" id="KW-0418">Kinase</keyword>
<evidence type="ECO:0000259" key="6">
    <source>
        <dbReference type="PROSITE" id="PS51671"/>
    </source>
</evidence>
<feature type="domain" description="ACT" evidence="6">
    <location>
        <begin position="650"/>
        <end position="724"/>
    </location>
</feature>
<keyword evidence="1" id="KW-0378">Hydrolase</keyword>
<dbReference type="SUPFAM" id="SSF55021">
    <property type="entry name" value="ACT-like"/>
    <property type="match status" value="1"/>
</dbReference>
<dbReference type="UniPathway" id="UPA00908">
    <property type="reaction ID" value="UER00886"/>
</dbReference>
<dbReference type="NCBIfam" id="TIGR00691">
    <property type="entry name" value="spoT_relA"/>
    <property type="match status" value="1"/>
</dbReference>
<proteinExistence type="inferred from homology"/>
<dbReference type="Pfam" id="PF02824">
    <property type="entry name" value="TGS"/>
    <property type="match status" value="1"/>
</dbReference>
<name>A0A395JHB2_9GAMM</name>
<accession>A0A395JHB2</accession>
<dbReference type="InterPro" id="IPR012676">
    <property type="entry name" value="TGS-like"/>
</dbReference>
<dbReference type="Gene3D" id="1.10.3210.10">
    <property type="entry name" value="Hypothetical protein af1432"/>
    <property type="match status" value="1"/>
</dbReference>
<sequence length="724" mass="81484">MITSTPTISKRRFFSPSPEKAIRALSKGKLAAYLSQEAIDEVYQAFLFAEQAHRGQTRKSGEHYIHHPIEVATTLAELQMDSRTLIAALLHDVIEDTPATKHEIVKRFGDDVALLVDGVSKIGQIKFDTREQAEAENFRKMLMAMSEDVRVMIIKLADRLHNMRTLESMSADKKKRISKQTLEIYAPIAERLGLYHWARELQDLCFLYLYPKRHSAISRAIEQREGNRKLIVEKLQISLQDTLDNAGLENFSIKGRRKTVFSIYKKMIKKRRSFEELHDIYGFRIIVESVDECYRVLGIIHNAYKPIPGRFADYVAIPKANGYQSLHTVVFGPLGDNIEVQIRTKEMDQIAEAGVAAHWIYKAGDTQHNSSNHLARQWLLDLLDPAHQTGNAVEFLEHLKTDLYPDEVYVFTPKGDIKKMPRGSTALDFAYAVHTDVGNHCTGARINRALASLPTLLNNGDSVEIITSKSSWPTTAWLSYAVTAKARTHIRNFLKQQTKEDALKLGKRLLAGATKQRLFGRRKIPAAVKTKLLDELNLDNWSELLIDVGLGKRLPDMIARQIAQLSDTKVEGKVLGQEALVIRGSEGLPVTYARCCCPVPGDSIVGTFTAGHGLVVHTSDCPNMAELRKQPENCLMVDWDENLDRNFQAKVQVKLNHVTGAFAGVAMAIAENESNINHVDLHDGSGAVRQMDFVVDVRDRVHLARIIKAIYRAPYVIKVTRQKG</sequence>
<comment type="caution">
    <text evidence="9">The sequence shown here is derived from an EMBL/GenBank/DDBJ whole genome shotgun (WGS) entry which is preliminary data.</text>
</comment>
<dbReference type="CDD" id="cd01668">
    <property type="entry name" value="TGS_RSH"/>
    <property type="match status" value="1"/>
</dbReference>
<dbReference type="Pfam" id="PF13291">
    <property type="entry name" value="ACT_4"/>
    <property type="match status" value="1"/>
</dbReference>
<dbReference type="GO" id="GO:0005886">
    <property type="term" value="C:plasma membrane"/>
    <property type="evidence" value="ECO:0007669"/>
    <property type="project" value="TreeGrafter"/>
</dbReference>
<dbReference type="InterPro" id="IPR033655">
    <property type="entry name" value="TGS_RelA/SpoT"/>
</dbReference>
<comment type="similarity">
    <text evidence="5">Belongs to the relA/spoT family.</text>
</comment>
<dbReference type="OrthoDB" id="9805041at2"/>
<dbReference type="CDD" id="cd04876">
    <property type="entry name" value="ACT_RelA-SpoT"/>
    <property type="match status" value="1"/>
</dbReference>
<dbReference type="GO" id="GO:0008728">
    <property type="term" value="F:GTP diphosphokinase activity"/>
    <property type="evidence" value="ECO:0007669"/>
    <property type="project" value="TreeGrafter"/>
</dbReference>
<dbReference type="PANTHER" id="PTHR21262">
    <property type="entry name" value="GUANOSINE-3',5'-BIS DIPHOSPHATE 3'-PYROPHOSPHOHYDROLASE"/>
    <property type="match status" value="1"/>
</dbReference>
<dbReference type="Gene3D" id="3.30.70.260">
    <property type="match status" value="1"/>
</dbReference>
<comment type="catalytic activity">
    <reaction evidence="4">
        <text>guanosine 3',5'-bis(diphosphate) + H2O = GDP + diphosphate + H(+)</text>
        <dbReference type="Rhea" id="RHEA:14253"/>
        <dbReference type="ChEBI" id="CHEBI:15377"/>
        <dbReference type="ChEBI" id="CHEBI:15378"/>
        <dbReference type="ChEBI" id="CHEBI:33019"/>
        <dbReference type="ChEBI" id="CHEBI:58189"/>
        <dbReference type="ChEBI" id="CHEBI:77828"/>
        <dbReference type="EC" id="3.1.7.2"/>
    </reaction>
</comment>
<dbReference type="EC" id="3.1.7.2" evidence="3"/>
<organism evidence="9 10">
    <name type="scientific">Arenicella xantha</name>
    <dbReference type="NCBI Taxonomy" id="644221"/>
    <lineage>
        <taxon>Bacteria</taxon>
        <taxon>Pseudomonadati</taxon>
        <taxon>Pseudomonadota</taxon>
        <taxon>Gammaproteobacteria</taxon>
        <taxon>Arenicellales</taxon>
        <taxon>Arenicellaceae</taxon>
        <taxon>Arenicella</taxon>
    </lineage>
</organism>
<dbReference type="InterPro" id="IPR007685">
    <property type="entry name" value="RelA_SpoT"/>
</dbReference>
<dbReference type="InterPro" id="IPR045865">
    <property type="entry name" value="ACT-like_dom_sf"/>
</dbReference>
<comment type="pathway">
    <text evidence="2">Purine metabolism; ppGpp biosynthesis; ppGpp from GDP: step 1/1.</text>
</comment>
<dbReference type="FunFam" id="1.10.3210.10:FF:000001">
    <property type="entry name" value="GTP pyrophosphokinase RelA"/>
    <property type="match status" value="1"/>
</dbReference>
<dbReference type="Pfam" id="PF13328">
    <property type="entry name" value="HD_4"/>
    <property type="match status" value="1"/>
</dbReference>
<dbReference type="SMART" id="SM00471">
    <property type="entry name" value="HDc"/>
    <property type="match status" value="1"/>
</dbReference>
<evidence type="ECO:0000259" key="8">
    <source>
        <dbReference type="PROSITE" id="PS51880"/>
    </source>
</evidence>
<dbReference type="Gene3D" id="3.10.20.30">
    <property type="match status" value="1"/>
</dbReference>
<keyword evidence="9" id="KW-0808">Transferase</keyword>
<dbReference type="SUPFAM" id="SSF81301">
    <property type="entry name" value="Nucleotidyltransferase"/>
    <property type="match status" value="1"/>
</dbReference>
<dbReference type="Pfam" id="PF19296">
    <property type="entry name" value="RelA_AH_RIS"/>
    <property type="match status" value="1"/>
</dbReference>
<evidence type="ECO:0000259" key="7">
    <source>
        <dbReference type="PROSITE" id="PS51831"/>
    </source>
</evidence>
<evidence type="ECO:0000256" key="2">
    <source>
        <dbReference type="ARBA" id="ARBA00024329"/>
    </source>
</evidence>
<dbReference type="GO" id="GO:0016301">
    <property type="term" value="F:kinase activity"/>
    <property type="evidence" value="ECO:0007669"/>
    <property type="project" value="UniProtKB-KW"/>
</dbReference>
<dbReference type="InParanoid" id="A0A395JHB2"/>
<dbReference type="PROSITE" id="PS51671">
    <property type="entry name" value="ACT"/>
    <property type="match status" value="1"/>
</dbReference>
<dbReference type="AlphaFoldDB" id="A0A395JHB2"/>
<dbReference type="CDD" id="cd00077">
    <property type="entry name" value="HDc"/>
    <property type="match status" value="1"/>
</dbReference>
<dbReference type="GO" id="GO:0015949">
    <property type="term" value="P:nucleobase-containing small molecule interconversion"/>
    <property type="evidence" value="ECO:0007669"/>
    <property type="project" value="UniProtKB-ARBA"/>
</dbReference>
<dbReference type="RefSeq" id="WP_113955518.1">
    <property type="nucleotide sequence ID" value="NZ_QNRT01000005.1"/>
</dbReference>
<dbReference type="PANTHER" id="PTHR21262:SF36">
    <property type="entry name" value="BIFUNCTIONAL (P)PPGPP SYNTHASE_HYDROLASE SPOT"/>
    <property type="match status" value="1"/>
</dbReference>
<keyword evidence="10" id="KW-1185">Reference proteome</keyword>
<evidence type="ECO:0000313" key="9">
    <source>
        <dbReference type="EMBL" id="RBP48929.1"/>
    </source>
</evidence>
<evidence type="ECO:0000256" key="1">
    <source>
        <dbReference type="ARBA" id="ARBA00022801"/>
    </source>
</evidence>
<dbReference type="InterPro" id="IPR045600">
    <property type="entry name" value="RelA/SpoT_AH_RIS"/>
</dbReference>
<feature type="domain" description="HD" evidence="7">
    <location>
        <begin position="64"/>
        <end position="163"/>
    </location>
</feature>